<evidence type="ECO:0000256" key="2">
    <source>
        <dbReference type="SAM" id="MobiDB-lite"/>
    </source>
</evidence>
<dbReference type="PIRSF" id="PIRSF037495">
    <property type="entry name" value="Opine_OX_OoxA/HcnB"/>
    <property type="match status" value="1"/>
</dbReference>
<dbReference type="AlphaFoldDB" id="A0AA97M4V0"/>
<evidence type="ECO:0000259" key="4">
    <source>
        <dbReference type="Pfam" id="PF07992"/>
    </source>
</evidence>
<dbReference type="InterPro" id="IPR036188">
    <property type="entry name" value="FAD/NAD-bd_sf"/>
</dbReference>
<dbReference type="Gene3D" id="3.50.50.60">
    <property type="entry name" value="FAD/NAD(P)-binding domain"/>
    <property type="match status" value="2"/>
</dbReference>
<dbReference type="Pfam" id="PF07992">
    <property type="entry name" value="Pyr_redox_2"/>
    <property type="match status" value="1"/>
</dbReference>
<evidence type="ECO:0000313" key="5">
    <source>
        <dbReference type="EMBL" id="UOE20365.1"/>
    </source>
</evidence>
<feature type="domain" description="BFD-like [2Fe-2S]-binding" evidence="3">
    <location>
        <begin position="391"/>
        <end position="441"/>
    </location>
</feature>
<accession>A0AA97M4V0</accession>
<dbReference type="EMBL" id="CP063196">
    <property type="protein sequence ID" value="UOE20365.1"/>
    <property type="molecule type" value="Genomic_DNA"/>
</dbReference>
<proteinExistence type="predicted"/>
<feature type="region of interest" description="Disordered" evidence="2">
    <location>
        <begin position="445"/>
        <end position="483"/>
    </location>
</feature>
<dbReference type="InterPro" id="IPR007419">
    <property type="entry name" value="BFD-like_2Fe2S-bd_dom"/>
</dbReference>
<dbReference type="RefSeq" id="WP_199859971.1">
    <property type="nucleotide sequence ID" value="NZ_CP063196.1"/>
</dbReference>
<dbReference type="PANTHER" id="PTHR42949">
    <property type="entry name" value="ANAEROBIC GLYCEROL-3-PHOSPHATE DEHYDROGENASE SUBUNIT B"/>
    <property type="match status" value="1"/>
</dbReference>
<dbReference type="GO" id="GO:0016491">
    <property type="term" value="F:oxidoreductase activity"/>
    <property type="evidence" value="ECO:0007669"/>
    <property type="project" value="UniProtKB-KW"/>
</dbReference>
<reference evidence="5" key="1">
    <citation type="submission" date="2020-10" db="EMBL/GenBank/DDBJ databases">
        <title>De novo genome project of the cellulose decomposer Thermobifida halotolerans type strain.</title>
        <authorList>
            <person name="Nagy I."/>
            <person name="Horvath B."/>
            <person name="Kukolya J."/>
            <person name="Nagy I."/>
            <person name="Orsini M."/>
        </authorList>
    </citation>
    <scope>NUCLEOTIDE SEQUENCE</scope>
    <source>
        <strain evidence="5">DSM 44931</strain>
    </source>
</reference>
<dbReference type="Gene3D" id="1.10.10.1100">
    <property type="entry name" value="BFD-like [2Fe-2S]-binding domain"/>
    <property type="match status" value="1"/>
</dbReference>
<dbReference type="Pfam" id="PF04324">
    <property type="entry name" value="Fer2_BFD"/>
    <property type="match status" value="1"/>
</dbReference>
<dbReference type="InterPro" id="IPR017224">
    <property type="entry name" value="Opine_Oxase_asu/HCN_bsu"/>
</dbReference>
<gene>
    <name evidence="5" type="ORF">NI17_003765</name>
</gene>
<keyword evidence="6" id="KW-1185">Reference proteome</keyword>
<sequence>MSTQPTAAPAGARGGDHRADAAVVGAGPAGLSAALTLARGGLSVVLLDEQPEPGGQYYRRPGPEVTERLGDHRPEGARLVAEVRAAGVRVLTGHTVWGVSDDRAALLAVAPDGTTTRVHAAHTVIATGAFERAIPFAGWHLPGVVTPGLAQHMAEEGVAVGSRVLVAGSGPFLLPVARSLLERGARVLAVVEAGTPYRMGVRALGAARFPGRLAELSSHLLGLARHRVPLLQGAVVTEARGRSRVESATVAPLRDPHRVLHRYDVDALCVGYGFRPQTDLAQLLGCAMRRDPATGDQTPVVTGPGRTSRAGVYVVGEAAGVAGAPSALARGEAAALDVLARAGGPATRAARRSVAVRLARARRFADLTAALYPAPGVLADALVSALPDHALVCRCESVTAGAVRAAAAEPGGAEVPGIKGATRAGMGPCQARECGPALAALRDRTGAPGQAAVPARMPVRPLPLTAVPAPEHTTDRRKPHGHR</sequence>
<dbReference type="KEGG" id="thao:NI17_003765"/>
<name>A0AA97M4V0_9ACTN</name>
<dbReference type="SUPFAM" id="SSF51905">
    <property type="entry name" value="FAD/NAD(P)-binding domain"/>
    <property type="match status" value="1"/>
</dbReference>
<evidence type="ECO:0000259" key="3">
    <source>
        <dbReference type="Pfam" id="PF04324"/>
    </source>
</evidence>
<evidence type="ECO:0000256" key="1">
    <source>
        <dbReference type="ARBA" id="ARBA00023002"/>
    </source>
</evidence>
<dbReference type="PANTHER" id="PTHR42949:SF3">
    <property type="entry name" value="ANAEROBIC GLYCEROL-3-PHOSPHATE DEHYDROGENASE SUBUNIT B"/>
    <property type="match status" value="1"/>
</dbReference>
<organism evidence="5 6">
    <name type="scientific">Thermobifida halotolerans</name>
    <dbReference type="NCBI Taxonomy" id="483545"/>
    <lineage>
        <taxon>Bacteria</taxon>
        <taxon>Bacillati</taxon>
        <taxon>Actinomycetota</taxon>
        <taxon>Actinomycetes</taxon>
        <taxon>Streptosporangiales</taxon>
        <taxon>Nocardiopsidaceae</taxon>
        <taxon>Thermobifida</taxon>
    </lineage>
</organism>
<evidence type="ECO:0000313" key="6">
    <source>
        <dbReference type="Proteomes" id="UP000265719"/>
    </source>
</evidence>
<dbReference type="InterPro" id="IPR041854">
    <property type="entry name" value="BFD-like_2Fe2S-bd_dom_sf"/>
</dbReference>
<dbReference type="PRINTS" id="PR00368">
    <property type="entry name" value="FADPNR"/>
</dbReference>
<dbReference type="Proteomes" id="UP000265719">
    <property type="component" value="Chromosome"/>
</dbReference>
<feature type="domain" description="FAD/NAD(P)-binding" evidence="4">
    <location>
        <begin position="20"/>
        <end position="327"/>
    </location>
</feature>
<protein>
    <submittedName>
        <fullName evidence="5">FAD-dependent oxidoreductase</fullName>
    </submittedName>
</protein>
<dbReference type="InterPro" id="IPR051691">
    <property type="entry name" value="Metab_Enz_Cyan_OpOx_G3PDH"/>
</dbReference>
<keyword evidence="1" id="KW-0560">Oxidoreductase</keyword>
<dbReference type="InterPro" id="IPR023753">
    <property type="entry name" value="FAD/NAD-binding_dom"/>
</dbReference>
<dbReference type="PRINTS" id="PR00411">
    <property type="entry name" value="PNDRDTASEI"/>
</dbReference>